<comment type="caution">
    <text evidence="2">The sequence shown here is derived from an EMBL/GenBank/DDBJ whole genome shotgun (WGS) entry which is preliminary data.</text>
</comment>
<dbReference type="InterPro" id="IPR001279">
    <property type="entry name" value="Metallo-B-lactamas"/>
</dbReference>
<dbReference type="Gene3D" id="3.60.15.10">
    <property type="entry name" value="Ribonuclease Z/Hydroxyacylglutathione hydrolase-like"/>
    <property type="match status" value="1"/>
</dbReference>
<sequence length="312" mass="34190">MTGAAEPSVLIKVPADNHHTEKGVVEMVSQTDLAYEVFISDPIPTSVTDPIPNGELFSWSPMSTTLIYGEENAVLVDPPLTIEQAQRVGDWVERSGKHLEHIFITHGHGDHWFGSGPLVERFPGAVVLAGEDSIRLMRQQSSAEFRKAQWDNLFPGQIPPTPVLARPVPPQGFLLEGNVLHSVEVGHTDTDGTTVLHVPSIGLVVAGDVVYNGVHVYLSESADGGRAQWLQALDAVERLAPRHIVCGHKNKALPDSPSTIEETRQYIRDADRLLKETTSRIEFFDALCALHPERLNQAVVWLTATALMDAQS</sequence>
<evidence type="ECO:0000259" key="1">
    <source>
        <dbReference type="SMART" id="SM00849"/>
    </source>
</evidence>
<name>A0ABW6M679_9ACTN</name>
<evidence type="ECO:0000313" key="2">
    <source>
        <dbReference type="EMBL" id="MFE9601651.1"/>
    </source>
</evidence>
<dbReference type="PANTHER" id="PTHR42951:SF14">
    <property type="entry name" value="METALLO-BETA-LACTAMASE SUPERFAMILY PROTEIN"/>
    <property type="match status" value="1"/>
</dbReference>
<accession>A0ABW6M679</accession>
<dbReference type="Proteomes" id="UP001601303">
    <property type="component" value="Unassembled WGS sequence"/>
</dbReference>
<dbReference type="InterPro" id="IPR050855">
    <property type="entry name" value="NDM-1-like"/>
</dbReference>
<dbReference type="CDD" id="cd07739">
    <property type="entry name" value="metallo-hydrolase-like_MBL-fold"/>
    <property type="match status" value="1"/>
</dbReference>
<keyword evidence="3" id="KW-1185">Reference proteome</keyword>
<reference evidence="2 3" key="1">
    <citation type="submission" date="2024-10" db="EMBL/GenBank/DDBJ databases">
        <title>The Natural Products Discovery Center: Release of the First 8490 Sequenced Strains for Exploring Actinobacteria Biosynthetic Diversity.</title>
        <authorList>
            <person name="Kalkreuter E."/>
            <person name="Kautsar S.A."/>
            <person name="Yang D."/>
            <person name="Bader C.D."/>
            <person name="Teijaro C.N."/>
            <person name="Fluegel L."/>
            <person name="Davis C.M."/>
            <person name="Simpson J.R."/>
            <person name="Lauterbach L."/>
            <person name="Steele A.D."/>
            <person name="Gui C."/>
            <person name="Meng S."/>
            <person name="Li G."/>
            <person name="Viehrig K."/>
            <person name="Ye F."/>
            <person name="Su P."/>
            <person name="Kiefer A.F."/>
            <person name="Nichols A."/>
            <person name="Cepeda A.J."/>
            <person name="Yan W."/>
            <person name="Fan B."/>
            <person name="Jiang Y."/>
            <person name="Adhikari A."/>
            <person name="Zheng C.-J."/>
            <person name="Schuster L."/>
            <person name="Cowan T.M."/>
            <person name="Smanski M.J."/>
            <person name="Chevrette M.G."/>
            <person name="De Carvalho L.P.S."/>
            <person name="Shen B."/>
        </authorList>
    </citation>
    <scope>NUCLEOTIDE SEQUENCE [LARGE SCALE GENOMIC DNA]</scope>
    <source>
        <strain evidence="2 3">NPDC006488</strain>
    </source>
</reference>
<proteinExistence type="predicted"/>
<protein>
    <submittedName>
        <fullName evidence="2">MBL fold metallo-hydrolase</fullName>
    </submittedName>
</protein>
<gene>
    <name evidence="2" type="ORF">ACFYNQ_24175</name>
</gene>
<feature type="domain" description="Metallo-beta-lactamase" evidence="1">
    <location>
        <begin position="61"/>
        <end position="248"/>
    </location>
</feature>
<dbReference type="PANTHER" id="PTHR42951">
    <property type="entry name" value="METALLO-BETA-LACTAMASE DOMAIN-CONTAINING"/>
    <property type="match status" value="1"/>
</dbReference>
<dbReference type="InterPro" id="IPR036866">
    <property type="entry name" value="RibonucZ/Hydroxyglut_hydro"/>
</dbReference>
<dbReference type="EMBL" id="JBIAHM010000008">
    <property type="protein sequence ID" value="MFE9601651.1"/>
    <property type="molecule type" value="Genomic_DNA"/>
</dbReference>
<dbReference type="SMART" id="SM00849">
    <property type="entry name" value="Lactamase_B"/>
    <property type="match status" value="1"/>
</dbReference>
<dbReference type="Pfam" id="PF00753">
    <property type="entry name" value="Lactamase_B"/>
    <property type="match status" value="1"/>
</dbReference>
<evidence type="ECO:0000313" key="3">
    <source>
        <dbReference type="Proteomes" id="UP001601303"/>
    </source>
</evidence>
<dbReference type="SUPFAM" id="SSF56281">
    <property type="entry name" value="Metallo-hydrolase/oxidoreductase"/>
    <property type="match status" value="1"/>
</dbReference>
<dbReference type="RefSeq" id="WP_388109035.1">
    <property type="nucleotide sequence ID" value="NZ_JBIAHM010000008.1"/>
</dbReference>
<organism evidence="2 3">
    <name type="scientific">Streptomyces hokutonensis</name>
    <dbReference type="NCBI Taxonomy" id="1306990"/>
    <lineage>
        <taxon>Bacteria</taxon>
        <taxon>Bacillati</taxon>
        <taxon>Actinomycetota</taxon>
        <taxon>Actinomycetes</taxon>
        <taxon>Kitasatosporales</taxon>
        <taxon>Streptomycetaceae</taxon>
        <taxon>Streptomyces</taxon>
    </lineage>
</organism>